<dbReference type="NCBIfam" id="NF007794">
    <property type="entry name" value="PRK10494.1"/>
    <property type="match status" value="1"/>
</dbReference>
<evidence type="ECO:0000256" key="1">
    <source>
        <dbReference type="ARBA" id="ARBA00004429"/>
    </source>
</evidence>
<dbReference type="FunFam" id="3.40.50.620:FF:000164">
    <property type="entry name" value="Envelope biogenesis factor ElyC"/>
    <property type="match status" value="1"/>
</dbReference>
<dbReference type="GO" id="GO:0043164">
    <property type="term" value="P:Gram-negative-bacterium-type cell wall biogenesis"/>
    <property type="evidence" value="ECO:0007669"/>
    <property type="project" value="TreeGrafter"/>
</dbReference>
<evidence type="ECO:0000256" key="3">
    <source>
        <dbReference type="ARBA" id="ARBA00022519"/>
    </source>
</evidence>
<keyword evidence="13" id="KW-1185">Reference proteome</keyword>
<dbReference type="PANTHER" id="PTHR30336">
    <property type="entry name" value="INNER MEMBRANE PROTEIN, PROBABLE PERMEASE"/>
    <property type="match status" value="1"/>
</dbReference>
<dbReference type="AlphaFoldDB" id="A0A240EL02"/>
<dbReference type="Gene3D" id="3.40.50.620">
    <property type="entry name" value="HUPs"/>
    <property type="match status" value="1"/>
</dbReference>
<dbReference type="GO" id="GO:0071555">
    <property type="term" value="P:cell wall organization"/>
    <property type="evidence" value="ECO:0007669"/>
    <property type="project" value="UniProtKB-KW"/>
</dbReference>
<dbReference type="InterPro" id="IPR014729">
    <property type="entry name" value="Rossmann-like_a/b/a_fold"/>
</dbReference>
<evidence type="ECO:0000256" key="7">
    <source>
        <dbReference type="ARBA" id="ARBA00023316"/>
    </source>
</evidence>
<protein>
    <recommendedName>
        <fullName evidence="9">Envelope biogenesis factor ElyC</fullName>
    </recommendedName>
</protein>
<reference evidence="13" key="1">
    <citation type="submission" date="2016-06" db="EMBL/GenBank/DDBJ databases">
        <authorList>
            <person name="Rodrigo-Torres L."/>
            <person name="Arahal R.D."/>
            <person name="Lucena T."/>
        </authorList>
    </citation>
    <scope>NUCLEOTIDE SEQUENCE [LARGE SCALE GENOMIC DNA]</scope>
    <source>
        <strain evidence="13">CECT8203</strain>
    </source>
</reference>
<dbReference type="GO" id="GO:0000270">
    <property type="term" value="P:peptidoglycan metabolic process"/>
    <property type="evidence" value="ECO:0007669"/>
    <property type="project" value="TreeGrafter"/>
</dbReference>
<dbReference type="RefSeq" id="WP_096994383.1">
    <property type="nucleotide sequence ID" value="NZ_JBHSII010000001.1"/>
</dbReference>
<dbReference type="CDD" id="cd06259">
    <property type="entry name" value="YdcF-like"/>
    <property type="match status" value="1"/>
</dbReference>
<dbReference type="InterPro" id="IPR003848">
    <property type="entry name" value="DUF218"/>
</dbReference>
<feature type="domain" description="DUF218" evidence="11">
    <location>
        <begin position="80"/>
        <end position="242"/>
    </location>
</feature>
<proteinExistence type="predicted"/>
<feature type="transmembrane region" description="Helical" evidence="10">
    <location>
        <begin position="12"/>
        <end position="31"/>
    </location>
</feature>
<dbReference type="Proteomes" id="UP000219336">
    <property type="component" value="Unassembled WGS sequence"/>
</dbReference>
<evidence type="ECO:0000313" key="13">
    <source>
        <dbReference type="Proteomes" id="UP000219336"/>
    </source>
</evidence>
<evidence type="ECO:0000256" key="6">
    <source>
        <dbReference type="ARBA" id="ARBA00023136"/>
    </source>
</evidence>
<evidence type="ECO:0000256" key="9">
    <source>
        <dbReference type="ARBA" id="ARBA00070389"/>
    </source>
</evidence>
<keyword evidence="7" id="KW-0961">Cell wall biogenesis/degradation</keyword>
<evidence type="ECO:0000256" key="8">
    <source>
        <dbReference type="ARBA" id="ARBA00053487"/>
    </source>
</evidence>
<sequence length="297" mass="33110">MFELKKVVSSLLMPLPAMLILGFLGLVLIMFTARRKLGSLIILVSLCGTFLISFQPLSSRLLMPLERQYSAFLPINQTIDYVMVLGGGHVVDDQIPPTSELSRASLMRLSEGIRILRMYPGAKLILSGYDGGTGVSHARTMAKVALALGVSKPDIILLETAKDTWEEARQAAAFVQNKQLVLVTSASHMKRAMYEFEAAGLTPYPAPTNFLAQKEIEQAWQKYTPSSRYLEQTERYWHETTGLIWQDLREWVANEGNQEFMPSVSELESSADADKITQQDIEAQLAPEESQEPAKAQ</sequence>
<dbReference type="Pfam" id="PF02698">
    <property type="entry name" value="DUF218"/>
    <property type="match status" value="1"/>
</dbReference>
<keyword evidence="4 10" id="KW-0812">Transmembrane</keyword>
<evidence type="ECO:0000256" key="2">
    <source>
        <dbReference type="ARBA" id="ARBA00022475"/>
    </source>
</evidence>
<comment type="function">
    <text evidence="8">Plays a critical role in the metabolism of the essential lipid carrier used for cell wall synthesis.</text>
</comment>
<accession>A0A240EL02</accession>
<dbReference type="InterPro" id="IPR051599">
    <property type="entry name" value="Cell_Envelope_Assoc"/>
</dbReference>
<evidence type="ECO:0000256" key="4">
    <source>
        <dbReference type="ARBA" id="ARBA00022692"/>
    </source>
</evidence>
<keyword evidence="2" id="KW-1003">Cell membrane</keyword>
<name>A0A240EL02_9VIBR</name>
<evidence type="ECO:0000256" key="10">
    <source>
        <dbReference type="SAM" id="Phobius"/>
    </source>
</evidence>
<feature type="transmembrane region" description="Helical" evidence="10">
    <location>
        <begin position="37"/>
        <end position="57"/>
    </location>
</feature>
<dbReference type="PANTHER" id="PTHR30336:SF4">
    <property type="entry name" value="ENVELOPE BIOGENESIS FACTOR ELYC"/>
    <property type="match status" value="1"/>
</dbReference>
<evidence type="ECO:0000259" key="11">
    <source>
        <dbReference type="Pfam" id="PF02698"/>
    </source>
</evidence>
<evidence type="ECO:0000256" key="5">
    <source>
        <dbReference type="ARBA" id="ARBA00022989"/>
    </source>
</evidence>
<keyword evidence="5 10" id="KW-1133">Transmembrane helix</keyword>
<keyword evidence="6 10" id="KW-0472">Membrane</keyword>
<dbReference type="EMBL" id="OANU01000053">
    <property type="protein sequence ID" value="SNX49314.1"/>
    <property type="molecule type" value="Genomic_DNA"/>
</dbReference>
<comment type="subcellular location">
    <subcellularLocation>
        <location evidence="1">Cell inner membrane</location>
        <topology evidence="1">Multi-pass membrane protein</topology>
    </subcellularLocation>
</comment>
<organism evidence="12 13">
    <name type="scientific">Vibrio thalassae</name>
    <dbReference type="NCBI Taxonomy" id="1243014"/>
    <lineage>
        <taxon>Bacteria</taxon>
        <taxon>Pseudomonadati</taxon>
        <taxon>Pseudomonadota</taxon>
        <taxon>Gammaproteobacteria</taxon>
        <taxon>Vibrionales</taxon>
        <taxon>Vibrionaceae</taxon>
        <taxon>Vibrio</taxon>
    </lineage>
</organism>
<keyword evidence="3" id="KW-0997">Cell inner membrane</keyword>
<dbReference type="GO" id="GO:0005886">
    <property type="term" value="C:plasma membrane"/>
    <property type="evidence" value="ECO:0007669"/>
    <property type="project" value="UniProtKB-SubCell"/>
</dbReference>
<gene>
    <name evidence="12" type="ORF">VTH8203_02961</name>
</gene>
<dbReference type="OrthoDB" id="9809813at2"/>
<evidence type="ECO:0000313" key="12">
    <source>
        <dbReference type="EMBL" id="SNX49314.1"/>
    </source>
</evidence>